<evidence type="ECO:0000313" key="3">
    <source>
        <dbReference type="EMBL" id="MBO3664241.1"/>
    </source>
</evidence>
<protein>
    <submittedName>
        <fullName evidence="3">Trp biosynthesis-associated membrane protein</fullName>
    </submittedName>
</protein>
<evidence type="ECO:0000313" key="4">
    <source>
        <dbReference type="Proteomes" id="UP000680132"/>
    </source>
</evidence>
<dbReference type="AlphaFoldDB" id="A0A939QT83"/>
<dbReference type="Proteomes" id="UP000680132">
    <property type="component" value="Unassembled WGS sequence"/>
</dbReference>
<organism evidence="3 4">
    <name type="scientific">Microbacterium stercoris</name>
    <dbReference type="NCBI Taxonomy" id="2820289"/>
    <lineage>
        <taxon>Bacteria</taxon>
        <taxon>Bacillati</taxon>
        <taxon>Actinomycetota</taxon>
        <taxon>Actinomycetes</taxon>
        <taxon>Micrococcales</taxon>
        <taxon>Microbacteriaceae</taxon>
        <taxon>Microbacterium</taxon>
    </lineage>
</organism>
<accession>A0A939QT83</accession>
<evidence type="ECO:0000256" key="2">
    <source>
        <dbReference type="SAM" id="Phobius"/>
    </source>
</evidence>
<feature type="transmembrane region" description="Helical" evidence="2">
    <location>
        <begin position="48"/>
        <end position="66"/>
    </location>
</feature>
<sequence>MSARLRSLTVVALIAAGALGLIGSTQTWIIARLADGDLPVPGSTAVPVLQPLMLTALALGLVLTLVGRVLRYVLGVIAIALGIGVGVLTAPILYGIPASAVAPAVTEHTGITGEAVSALVESATATPWPVVTLIAALVIVGAGVVVLLTAHRWTRAGRRYATAPAAPRDEAAPLDAVDSWDDLSRGDDPTDPGAGAR</sequence>
<dbReference type="Pfam" id="PF09534">
    <property type="entry name" value="Trp_oprn_chp"/>
    <property type="match status" value="1"/>
</dbReference>
<gene>
    <name evidence="3" type="ORF">J5V96_12065</name>
</gene>
<keyword evidence="2" id="KW-0812">Transmembrane</keyword>
<dbReference type="EMBL" id="JAGFOA010000004">
    <property type="protein sequence ID" value="MBO3664241.1"/>
    <property type="molecule type" value="Genomic_DNA"/>
</dbReference>
<dbReference type="InterPro" id="IPR019051">
    <property type="entry name" value="Trp_biosyn_TM_oprn/chp"/>
</dbReference>
<feature type="transmembrane region" description="Helical" evidence="2">
    <location>
        <begin position="73"/>
        <end position="96"/>
    </location>
</feature>
<keyword evidence="2" id="KW-0472">Membrane</keyword>
<reference evidence="3" key="1">
    <citation type="submission" date="2021-03" db="EMBL/GenBank/DDBJ databases">
        <title>Microbacterium sp. nov., a novel actinobacterium isolated from cow dung.</title>
        <authorList>
            <person name="Zhang L."/>
        </authorList>
    </citation>
    <scope>NUCLEOTIDE SEQUENCE</scope>
    <source>
        <strain evidence="3">NEAU-LLB</strain>
    </source>
</reference>
<comment type="caution">
    <text evidence="3">The sequence shown here is derived from an EMBL/GenBank/DDBJ whole genome shotgun (WGS) entry which is preliminary data.</text>
</comment>
<keyword evidence="4" id="KW-1185">Reference proteome</keyword>
<dbReference type="RefSeq" id="WP_208504085.1">
    <property type="nucleotide sequence ID" value="NZ_JAGFOA010000004.1"/>
</dbReference>
<proteinExistence type="predicted"/>
<feature type="transmembrane region" description="Helical" evidence="2">
    <location>
        <begin position="128"/>
        <end position="150"/>
    </location>
</feature>
<feature type="region of interest" description="Disordered" evidence="1">
    <location>
        <begin position="164"/>
        <end position="197"/>
    </location>
</feature>
<evidence type="ECO:0000256" key="1">
    <source>
        <dbReference type="SAM" id="MobiDB-lite"/>
    </source>
</evidence>
<name>A0A939QT83_9MICO</name>
<keyword evidence="2" id="KW-1133">Transmembrane helix</keyword>